<dbReference type="GO" id="GO:0046872">
    <property type="term" value="F:metal ion binding"/>
    <property type="evidence" value="ECO:0007669"/>
    <property type="project" value="UniProtKB-KW"/>
</dbReference>
<keyword evidence="6 13" id="KW-0812">Transmembrane</keyword>
<name>A0A7X7LW87_9RHOO</name>
<keyword evidence="9 12" id="KW-0408">Iron</keyword>
<dbReference type="InterPro" id="IPR018495">
    <property type="entry name" value="Succ_DH_cyt_bsu_CS"/>
</dbReference>
<dbReference type="SUPFAM" id="SSF81343">
    <property type="entry name" value="Fumarate reductase respiratory complex transmembrane subunits"/>
    <property type="match status" value="1"/>
</dbReference>
<dbReference type="Pfam" id="PF01127">
    <property type="entry name" value="Sdh_cyt"/>
    <property type="match status" value="1"/>
</dbReference>
<reference evidence="14 15" key="1">
    <citation type="journal article" date="2020" name="Biotechnol. Biofuels">
        <title>New insights from the biogas microbiome by comprehensive genome-resolved metagenomics of nearly 1600 species originating from multiple anaerobic digesters.</title>
        <authorList>
            <person name="Campanaro S."/>
            <person name="Treu L."/>
            <person name="Rodriguez-R L.M."/>
            <person name="Kovalovszki A."/>
            <person name="Ziels R.M."/>
            <person name="Maus I."/>
            <person name="Zhu X."/>
            <person name="Kougias P.G."/>
            <person name="Basile A."/>
            <person name="Luo G."/>
            <person name="Schluter A."/>
            <person name="Konstantinidis K.T."/>
            <person name="Angelidaki I."/>
        </authorList>
    </citation>
    <scope>NUCLEOTIDE SEQUENCE [LARGE SCALE GENOMIC DNA]</scope>
    <source>
        <strain evidence="14">AS06rmzACSIP_256</strain>
    </source>
</reference>
<gene>
    <name evidence="14" type="primary">sdhC</name>
    <name evidence="14" type="ORF">GX576_09085</name>
</gene>
<evidence type="ECO:0000256" key="7">
    <source>
        <dbReference type="ARBA" id="ARBA00022723"/>
    </source>
</evidence>
<dbReference type="PIRSF" id="PIRSF000178">
    <property type="entry name" value="SDH_cyt_b560"/>
    <property type="match status" value="1"/>
</dbReference>
<keyword evidence="5 12" id="KW-0349">Heme</keyword>
<dbReference type="GO" id="GO:0009055">
    <property type="term" value="F:electron transfer activity"/>
    <property type="evidence" value="ECO:0007669"/>
    <property type="project" value="InterPro"/>
</dbReference>
<comment type="function">
    <text evidence="1">Membrane-anchoring subunit of succinate dehydrogenase (SDH).</text>
</comment>
<feature type="transmembrane region" description="Helical" evidence="13">
    <location>
        <begin position="67"/>
        <end position="85"/>
    </location>
</feature>
<dbReference type="InterPro" id="IPR014314">
    <property type="entry name" value="Succ_DH_cytb556"/>
</dbReference>
<keyword evidence="8 13" id="KW-1133">Transmembrane helix</keyword>
<dbReference type="NCBIfam" id="TIGR02970">
    <property type="entry name" value="succ_dehyd_cytB"/>
    <property type="match status" value="1"/>
</dbReference>
<evidence type="ECO:0000256" key="9">
    <source>
        <dbReference type="ARBA" id="ARBA00023004"/>
    </source>
</evidence>
<dbReference type="Gene3D" id="1.20.1300.10">
    <property type="entry name" value="Fumarate reductase/succinate dehydrogenase, transmembrane subunit"/>
    <property type="match status" value="1"/>
</dbReference>
<evidence type="ECO:0000256" key="1">
    <source>
        <dbReference type="ARBA" id="ARBA00004050"/>
    </source>
</evidence>
<dbReference type="GO" id="GO:0005886">
    <property type="term" value="C:plasma membrane"/>
    <property type="evidence" value="ECO:0007669"/>
    <property type="project" value="TreeGrafter"/>
</dbReference>
<keyword evidence="10 13" id="KW-0472">Membrane</keyword>
<evidence type="ECO:0000256" key="4">
    <source>
        <dbReference type="ARBA" id="ARBA00020076"/>
    </source>
</evidence>
<evidence type="ECO:0000256" key="3">
    <source>
        <dbReference type="ARBA" id="ARBA00007244"/>
    </source>
</evidence>
<dbReference type="CDD" id="cd03499">
    <property type="entry name" value="SQR_TypeC_SdhC"/>
    <property type="match status" value="1"/>
</dbReference>
<sequence length="128" mass="13480">MARPVRPLPVFLNLLRIRFPVGAIASIAHRVAGVLLFLALPPLALGLDASLRSEAGFEAMRDLLSSPWRALVGLILVWAAAHHLLAGIRHLLMDVGVGSALAQARASARAVLVAAVLLALVFAAGWLT</sequence>
<accession>A0A7X7LW87</accession>
<dbReference type="AlphaFoldDB" id="A0A7X7LW87"/>
<dbReference type="Proteomes" id="UP000536534">
    <property type="component" value="Unassembled WGS sequence"/>
</dbReference>
<proteinExistence type="inferred from homology"/>
<evidence type="ECO:0000313" key="14">
    <source>
        <dbReference type="EMBL" id="NLF54526.1"/>
    </source>
</evidence>
<evidence type="ECO:0000256" key="5">
    <source>
        <dbReference type="ARBA" id="ARBA00022617"/>
    </source>
</evidence>
<organism evidence="14 15">
    <name type="scientific">Thauera phenolivorans</name>
    <dbReference type="NCBI Taxonomy" id="1792543"/>
    <lineage>
        <taxon>Bacteria</taxon>
        <taxon>Pseudomonadati</taxon>
        <taxon>Pseudomonadota</taxon>
        <taxon>Betaproteobacteria</taxon>
        <taxon>Rhodocyclales</taxon>
        <taxon>Zoogloeaceae</taxon>
        <taxon>Thauera</taxon>
    </lineage>
</organism>
<feature type="binding site" description="axial binding residue" evidence="12">
    <location>
        <position position="83"/>
    </location>
    <ligand>
        <name>heme</name>
        <dbReference type="ChEBI" id="CHEBI:30413"/>
        <note>ligand shared with second transmembrane subunit</note>
    </ligand>
    <ligandPart>
        <name>Fe</name>
        <dbReference type="ChEBI" id="CHEBI:18248"/>
    </ligandPart>
</feature>
<evidence type="ECO:0000256" key="6">
    <source>
        <dbReference type="ARBA" id="ARBA00022692"/>
    </source>
</evidence>
<comment type="subunit">
    <text evidence="11">Part of an enzyme complex containing four subunits: a flavoprotein, an iron-sulfur protein, plus two membrane-anchoring proteins, SdhC and SdhD. The complex can form homotrimers.</text>
</comment>
<protein>
    <recommendedName>
        <fullName evidence="4">Succinate dehydrogenase cytochrome b556 subunit</fullName>
    </recommendedName>
</protein>
<dbReference type="PROSITE" id="PS01001">
    <property type="entry name" value="SDH_CYT_2"/>
    <property type="match status" value="1"/>
</dbReference>
<comment type="cofactor">
    <cofactor evidence="12">
        <name>heme</name>
        <dbReference type="ChEBI" id="CHEBI:30413"/>
    </cofactor>
    <text evidence="12">The heme is bound between the two transmembrane subunits.</text>
</comment>
<comment type="similarity">
    <text evidence="3">Belongs to the cytochrome b560 family.</text>
</comment>
<evidence type="ECO:0000256" key="2">
    <source>
        <dbReference type="ARBA" id="ARBA00004141"/>
    </source>
</evidence>
<comment type="caution">
    <text evidence="14">The sequence shown here is derived from an EMBL/GenBank/DDBJ whole genome shotgun (WGS) entry which is preliminary data.</text>
</comment>
<evidence type="ECO:0000256" key="12">
    <source>
        <dbReference type="PIRSR" id="PIRSR000178-1"/>
    </source>
</evidence>
<dbReference type="GO" id="GO:0006099">
    <property type="term" value="P:tricarboxylic acid cycle"/>
    <property type="evidence" value="ECO:0007669"/>
    <property type="project" value="InterPro"/>
</dbReference>
<dbReference type="PANTHER" id="PTHR10978:SF5">
    <property type="entry name" value="SUCCINATE DEHYDROGENASE CYTOCHROME B560 SUBUNIT, MITOCHONDRIAL"/>
    <property type="match status" value="1"/>
</dbReference>
<dbReference type="EMBL" id="JAAYYV010000231">
    <property type="protein sequence ID" value="NLF54526.1"/>
    <property type="molecule type" value="Genomic_DNA"/>
</dbReference>
<evidence type="ECO:0000256" key="11">
    <source>
        <dbReference type="ARBA" id="ARBA00025912"/>
    </source>
</evidence>
<feature type="transmembrane region" description="Helical" evidence="13">
    <location>
        <begin position="106"/>
        <end position="127"/>
    </location>
</feature>
<evidence type="ECO:0000313" key="15">
    <source>
        <dbReference type="Proteomes" id="UP000536534"/>
    </source>
</evidence>
<evidence type="ECO:0000256" key="10">
    <source>
        <dbReference type="ARBA" id="ARBA00023136"/>
    </source>
</evidence>
<evidence type="ECO:0000256" key="13">
    <source>
        <dbReference type="SAM" id="Phobius"/>
    </source>
</evidence>
<comment type="subcellular location">
    <subcellularLocation>
        <location evidence="2">Membrane</location>
        <topology evidence="2">Multi-pass membrane protein</topology>
    </subcellularLocation>
</comment>
<feature type="transmembrane region" description="Helical" evidence="13">
    <location>
        <begin position="21"/>
        <end position="47"/>
    </location>
</feature>
<dbReference type="InterPro" id="IPR000701">
    <property type="entry name" value="SuccDH_FuR_B_TM-su"/>
</dbReference>
<evidence type="ECO:0000256" key="8">
    <source>
        <dbReference type="ARBA" id="ARBA00022989"/>
    </source>
</evidence>
<dbReference type="InterPro" id="IPR034804">
    <property type="entry name" value="SQR/QFR_C/D"/>
</dbReference>
<dbReference type="PANTHER" id="PTHR10978">
    <property type="entry name" value="SUCCINATE DEHYDROGENASE CYTOCHROME B560 SUBUNIT"/>
    <property type="match status" value="1"/>
</dbReference>
<keyword evidence="7 12" id="KW-0479">Metal-binding</keyword>